<dbReference type="RefSeq" id="WP_012827255.1">
    <property type="nucleotide sequence ID" value="NC_013440.1"/>
</dbReference>
<evidence type="ECO:0000256" key="1">
    <source>
        <dbReference type="ARBA" id="ARBA00004651"/>
    </source>
</evidence>
<proteinExistence type="predicted"/>
<reference evidence="14 15" key="1">
    <citation type="journal article" date="2010" name="Stand. Genomic Sci.">
        <title>Complete genome sequence of Haliangium ochraceum type strain (SMP-2).</title>
        <authorList>
            <consortium name="US DOE Joint Genome Institute (JGI-PGF)"/>
            <person name="Ivanova N."/>
            <person name="Daum C."/>
            <person name="Lang E."/>
            <person name="Abt B."/>
            <person name="Kopitz M."/>
            <person name="Saunders E."/>
            <person name="Lapidus A."/>
            <person name="Lucas S."/>
            <person name="Glavina Del Rio T."/>
            <person name="Nolan M."/>
            <person name="Tice H."/>
            <person name="Copeland A."/>
            <person name="Cheng J.F."/>
            <person name="Chen F."/>
            <person name="Bruce D."/>
            <person name="Goodwin L."/>
            <person name="Pitluck S."/>
            <person name="Mavromatis K."/>
            <person name="Pati A."/>
            <person name="Mikhailova N."/>
            <person name="Chen A."/>
            <person name="Palaniappan K."/>
            <person name="Land M."/>
            <person name="Hauser L."/>
            <person name="Chang Y.J."/>
            <person name="Jeffries C.D."/>
            <person name="Detter J.C."/>
            <person name="Brettin T."/>
            <person name="Rohde M."/>
            <person name="Goker M."/>
            <person name="Bristow J."/>
            <person name="Markowitz V."/>
            <person name="Eisen J.A."/>
            <person name="Hugenholtz P."/>
            <person name="Kyrpides N.C."/>
            <person name="Klenk H.P."/>
        </authorList>
    </citation>
    <scope>NUCLEOTIDE SEQUENCE [LARGE SCALE GENOMIC DNA]</scope>
    <source>
        <strain evidence="15">DSM 14365 / CIP 107738 / JCM 11303 / AJ 13395 / SMP-2</strain>
    </source>
</reference>
<evidence type="ECO:0008006" key="16">
    <source>
        <dbReference type="Google" id="ProtNLM"/>
    </source>
</evidence>
<evidence type="ECO:0000256" key="9">
    <source>
        <dbReference type="PROSITE-ProRule" id="PRU01193"/>
    </source>
</evidence>
<dbReference type="Pfam" id="PF01595">
    <property type="entry name" value="CNNM"/>
    <property type="match status" value="1"/>
</dbReference>
<name>D0LGS5_HALO1</name>
<feature type="region of interest" description="Disordered" evidence="10">
    <location>
        <begin position="432"/>
        <end position="468"/>
    </location>
</feature>
<dbReference type="STRING" id="502025.Hoch_2102"/>
<sequence>MSLFSIVAITVLIVLNALYVAAEFAIVAARRSIMDEKARAGNRVAVQVARVLDDDQLKDRYIAAAQLGITLASLGLGMYGEKVLAHSIETWLGSSDVPAWLASHAIAGLCAVLILTYFHIVLGEMVPKAIALATPERAALWLSPVIRTTQFVAYPLIAGLNGLGNLLLRGLRLSDDNSKHYYTPEELQYVVRESEEQGLLGHEAAEVVDELLEFGTLTAREVMVPRVKIRGVELGSVLSAARETLRAAPHTRYPVFAGDLDHIVGTVHIKDVLRRTRQSRSTITQADIHPVPFIPETSTLDKVLAAMRQWRTQMAIVMDEHGGTAGLLTIEDLFEEIIGDIDETTAAARLPDIFREEDGSLRVVGTVRVDEVGESLEPERELEHEEVDTVSGLVLALLDRPPEVGDAVSFEGLRFEVCAVEGHGVAECRVIPLEPDPTSEGEDAGEGEPHASGAEQGANAERGDERDA</sequence>
<protein>
    <recommendedName>
        <fullName evidence="16">CBS domain containing protein</fullName>
    </recommendedName>
</protein>
<keyword evidence="5 9" id="KW-1133">Transmembrane helix</keyword>
<feature type="transmembrane region" description="Helical" evidence="11">
    <location>
        <begin position="61"/>
        <end position="79"/>
    </location>
</feature>
<dbReference type="eggNOG" id="COG1253">
    <property type="taxonomic scope" value="Bacteria"/>
</dbReference>
<dbReference type="SUPFAM" id="SSF54631">
    <property type="entry name" value="CBS-domain pair"/>
    <property type="match status" value="1"/>
</dbReference>
<keyword evidence="7 9" id="KW-0472">Membrane</keyword>
<evidence type="ECO:0000256" key="7">
    <source>
        <dbReference type="ARBA" id="ARBA00023136"/>
    </source>
</evidence>
<organism evidence="14 15">
    <name type="scientific">Haliangium ochraceum (strain DSM 14365 / JCM 11303 / SMP-2)</name>
    <dbReference type="NCBI Taxonomy" id="502025"/>
    <lineage>
        <taxon>Bacteria</taxon>
        <taxon>Pseudomonadati</taxon>
        <taxon>Myxococcota</taxon>
        <taxon>Polyangia</taxon>
        <taxon>Haliangiales</taxon>
        <taxon>Kofleriaceae</taxon>
        <taxon>Haliangium</taxon>
    </lineage>
</organism>
<dbReference type="InterPro" id="IPR044751">
    <property type="entry name" value="Ion_transp-like_CBS"/>
</dbReference>
<evidence type="ECO:0000256" key="2">
    <source>
        <dbReference type="ARBA" id="ARBA00022475"/>
    </source>
</evidence>
<keyword evidence="15" id="KW-1185">Reference proteome</keyword>
<dbReference type="InterPro" id="IPR046342">
    <property type="entry name" value="CBS_dom_sf"/>
</dbReference>
<dbReference type="SUPFAM" id="SSF56176">
    <property type="entry name" value="FAD-binding/transporter-associated domain-like"/>
    <property type="match status" value="1"/>
</dbReference>
<evidence type="ECO:0000256" key="8">
    <source>
        <dbReference type="PROSITE-ProRule" id="PRU00703"/>
    </source>
</evidence>
<dbReference type="EMBL" id="CP001804">
    <property type="protein sequence ID" value="ACY14647.1"/>
    <property type="molecule type" value="Genomic_DNA"/>
</dbReference>
<evidence type="ECO:0000256" key="10">
    <source>
        <dbReference type="SAM" id="MobiDB-lite"/>
    </source>
</evidence>
<dbReference type="PROSITE" id="PS51846">
    <property type="entry name" value="CNNM"/>
    <property type="match status" value="1"/>
</dbReference>
<evidence type="ECO:0000256" key="4">
    <source>
        <dbReference type="ARBA" id="ARBA00022737"/>
    </source>
</evidence>
<feature type="domain" description="CBS" evidence="12">
    <location>
        <begin position="283"/>
        <end position="343"/>
    </location>
</feature>
<dbReference type="Pfam" id="PF03471">
    <property type="entry name" value="CorC_HlyC"/>
    <property type="match status" value="1"/>
</dbReference>
<feature type="compositionally biased region" description="Acidic residues" evidence="10">
    <location>
        <begin position="437"/>
        <end position="446"/>
    </location>
</feature>
<evidence type="ECO:0000256" key="3">
    <source>
        <dbReference type="ARBA" id="ARBA00022692"/>
    </source>
</evidence>
<evidence type="ECO:0000256" key="11">
    <source>
        <dbReference type="SAM" id="Phobius"/>
    </source>
</evidence>
<dbReference type="Gene3D" id="3.10.580.10">
    <property type="entry name" value="CBS-domain"/>
    <property type="match status" value="1"/>
</dbReference>
<dbReference type="InterPro" id="IPR051676">
    <property type="entry name" value="UPF0053_domain"/>
</dbReference>
<dbReference type="InterPro" id="IPR000644">
    <property type="entry name" value="CBS_dom"/>
</dbReference>
<dbReference type="PANTHER" id="PTHR43099:SF5">
    <property type="entry name" value="HLYC_CORC FAMILY TRANSPORTER"/>
    <property type="match status" value="1"/>
</dbReference>
<dbReference type="HOGENOM" id="CLU_015237_4_0_7"/>
<gene>
    <name evidence="14" type="ordered locus">Hoch_2102</name>
</gene>
<evidence type="ECO:0000259" key="12">
    <source>
        <dbReference type="PROSITE" id="PS51371"/>
    </source>
</evidence>
<comment type="subcellular location">
    <subcellularLocation>
        <location evidence="1">Cell membrane</location>
        <topology evidence="1">Multi-pass membrane protein</topology>
    </subcellularLocation>
</comment>
<dbReference type="InterPro" id="IPR036318">
    <property type="entry name" value="FAD-bd_PCMH-like_sf"/>
</dbReference>
<keyword evidence="2" id="KW-1003">Cell membrane</keyword>
<dbReference type="KEGG" id="hoh:Hoch_2102"/>
<dbReference type="SMART" id="SM01091">
    <property type="entry name" value="CorC_HlyC"/>
    <property type="match status" value="1"/>
</dbReference>
<dbReference type="InterPro" id="IPR002550">
    <property type="entry name" value="CNNM"/>
</dbReference>
<dbReference type="InterPro" id="IPR005170">
    <property type="entry name" value="Transptr-assoc_dom"/>
</dbReference>
<dbReference type="OrthoDB" id="9798188at2"/>
<evidence type="ECO:0000313" key="14">
    <source>
        <dbReference type="EMBL" id="ACY14647.1"/>
    </source>
</evidence>
<feature type="domain" description="CNNM transmembrane" evidence="13">
    <location>
        <begin position="1"/>
        <end position="204"/>
    </location>
</feature>
<dbReference type="PROSITE" id="PS51371">
    <property type="entry name" value="CBS"/>
    <property type="match status" value="1"/>
</dbReference>
<evidence type="ECO:0000256" key="6">
    <source>
        <dbReference type="ARBA" id="ARBA00023122"/>
    </source>
</evidence>
<dbReference type="Proteomes" id="UP000001880">
    <property type="component" value="Chromosome"/>
</dbReference>
<dbReference type="PANTHER" id="PTHR43099">
    <property type="entry name" value="UPF0053 PROTEIN YRKA"/>
    <property type="match status" value="1"/>
</dbReference>
<feature type="transmembrane region" description="Helical" evidence="11">
    <location>
        <begin position="99"/>
        <end position="122"/>
    </location>
</feature>
<dbReference type="AlphaFoldDB" id="D0LGS5"/>
<keyword evidence="4" id="KW-0677">Repeat</keyword>
<accession>D0LGS5</accession>
<keyword evidence="3 9" id="KW-0812">Transmembrane</keyword>
<feature type="transmembrane region" description="Helical" evidence="11">
    <location>
        <begin position="6"/>
        <end position="29"/>
    </location>
</feature>
<evidence type="ECO:0000313" key="15">
    <source>
        <dbReference type="Proteomes" id="UP000001880"/>
    </source>
</evidence>
<evidence type="ECO:0000259" key="13">
    <source>
        <dbReference type="PROSITE" id="PS51846"/>
    </source>
</evidence>
<dbReference type="GO" id="GO:0050660">
    <property type="term" value="F:flavin adenine dinucleotide binding"/>
    <property type="evidence" value="ECO:0007669"/>
    <property type="project" value="InterPro"/>
</dbReference>
<keyword evidence="6 8" id="KW-0129">CBS domain</keyword>
<dbReference type="CDD" id="cd04590">
    <property type="entry name" value="CBS_pair_CorC_HlyC_assoc"/>
    <property type="match status" value="1"/>
</dbReference>
<dbReference type="Pfam" id="PF00571">
    <property type="entry name" value="CBS"/>
    <property type="match status" value="1"/>
</dbReference>
<dbReference type="GO" id="GO:0005886">
    <property type="term" value="C:plasma membrane"/>
    <property type="evidence" value="ECO:0007669"/>
    <property type="project" value="UniProtKB-SubCell"/>
</dbReference>
<evidence type="ECO:0000256" key="5">
    <source>
        <dbReference type="ARBA" id="ARBA00022989"/>
    </source>
</evidence>
<dbReference type="InterPro" id="IPR016169">
    <property type="entry name" value="FAD-bd_PCMH_sub2"/>
</dbReference>
<dbReference type="Gene3D" id="3.30.465.10">
    <property type="match status" value="1"/>
</dbReference>